<evidence type="ECO:0000313" key="6">
    <source>
        <dbReference type="Proteomes" id="UP000436284"/>
    </source>
</evidence>
<dbReference type="InterPro" id="IPR019734">
    <property type="entry name" value="TPR_rpt"/>
</dbReference>
<feature type="coiled-coil region" evidence="4">
    <location>
        <begin position="15"/>
        <end position="42"/>
    </location>
</feature>
<dbReference type="Proteomes" id="UP000436284">
    <property type="component" value="Unassembled WGS sequence"/>
</dbReference>
<keyword evidence="4" id="KW-0175">Coiled coil</keyword>
<sequence length="127" mass="14817">MNIFKKFLNKEKTSSETVEIDEEALQQQIIEHEEKLKNSDDEDLTETLNALGKLYYQLGNIDKSIEYYERSISQEKALGSSFTELMKLYNIKRKEAVEAKNDAEVQEYLTKIDALMQLSKDVMRGRI</sequence>
<dbReference type="InterPro" id="IPR013105">
    <property type="entry name" value="TPR_2"/>
</dbReference>
<gene>
    <name evidence="5" type="ORF">GQ671_10165</name>
</gene>
<keyword evidence="6" id="KW-1185">Reference proteome</keyword>
<dbReference type="Gene3D" id="1.25.40.10">
    <property type="entry name" value="Tetratricopeptide repeat domain"/>
    <property type="match status" value="1"/>
</dbReference>
<organism evidence="5 6">
    <name type="scientific">Salinicoccus hispanicus</name>
    <dbReference type="NCBI Taxonomy" id="157225"/>
    <lineage>
        <taxon>Bacteria</taxon>
        <taxon>Bacillati</taxon>
        <taxon>Bacillota</taxon>
        <taxon>Bacilli</taxon>
        <taxon>Bacillales</taxon>
        <taxon>Staphylococcaceae</taxon>
        <taxon>Salinicoccus</taxon>
    </lineage>
</organism>
<dbReference type="PROSITE" id="PS50005">
    <property type="entry name" value="TPR"/>
    <property type="match status" value="1"/>
</dbReference>
<keyword evidence="2 3" id="KW-0802">TPR repeat</keyword>
<dbReference type="SMART" id="SM00028">
    <property type="entry name" value="TPR"/>
    <property type="match status" value="1"/>
</dbReference>
<evidence type="ECO:0000313" key="5">
    <source>
        <dbReference type="EMBL" id="MXQ51626.1"/>
    </source>
</evidence>
<dbReference type="SUPFAM" id="SSF48452">
    <property type="entry name" value="TPR-like"/>
    <property type="match status" value="1"/>
</dbReference>
<comment type="caution">
    <text evidence="5">The sequence shown here is derived from an EMBL/GenBank/DDBJ whole genome shotgun (WGS) entry which is preliminary data.</text>
</comment>
<accession>A0A6N8U3J1</accession>
<dbReference type="EMBL" id="WUUK01000004">
    <property type="protein sequence ID" value="MXQ51626.1"/>
    <property type="molecule type" value="Genomic_DNA"/>
</dbReference>
<evidence type="ECO:0000256" key="2">
    <source>
        <dbReference type="ARBA" id="ARBA00022803"/>
    </source>
</evidence>
<evidence type="ECO:0000256" key="4">
    <source>
        <dbReference type="SAM" id="Coils"/>
    </source>
</evidence>
<evidence type="ECO:0000256" key="1">
    <source>
        <dbReference type="ARBA" id="ARBA00022737"/>
    </source>
</evidence>
<proteinExistence type="predicted"/>
<dbReference type="Pfam" id="PF07719">
    <property type="entry name" value="TPR_2"/>
    <property type="match status" value="1"/>
</dbReference>
<name>A0A6N8U3J1_9STAP</name>
<dbReference type="InterPro" id="IPR011990">
    <property type="entry name" value="TPR-like_helical_dom_sf"/>
</dbReference>
<dbReference type="AlphaFoldDB" id="A0A6N8U3J1"/>
<dbReference type="OrthoDB" id="7066280at2"/>
<dbReference type="RefSeq" id="WP_160656573.1">
    <property type="nucleotide sequence ID" value="NZ_JBHRWU010000001.1"/>
</dbReference>
<evidence type="ECO:0000256" key="3">
    <source>
        <dbReference type="PROSITE-ProRule" id="PRU00339"/>
    </source>
</evidence>
<reference evidence="5 6" key="1">
    <citation type="submission" date="2019-12" db="EMBL/GenBank/DDBJ databases">
        <title>Salinicoccus cyprini sp. nov., isolated from gastro-intestinal tract of mirror carp, Cyprinus carpio var. specularis, collected from Gobind Sagar Reservoir, Himachal Pradesh, India.</title>
        <authorList>
            <person name="Talwar C."/>
            <person name="Singh A.K."/>
            <person name="Lal R."/>
            <person name="Negi R.K."/>
        </authorList>
    </citation>
    <scope>NUCLEOTIDE SEQUENCE [LARGE SCALE GENOMIC DNA]</scope>
    <source>
        <strain evidence="5 6">J-82</strain>
    </source>
</reference>
<protein>
    <submittedName>
        <fullName evidence="5">Tetratricopeptide repeat protein</fullName>
    </submittedName>
</protein>
<feature type="repeat" description="TPR" evidence="3">
    <location>
        <begin position="45"/>
        <end position="78"/>
    </location>
</feature>
<keyword evidence="1" id="KW-0677">Repeat</keyword>